<dbReference type="SUPFAM" id="SSF53383">
    <property type="entry name" value="PLP-dependent transferases"/>
    <property type="match status" value="1"/>
</dbReference>
<dbReference type="InterPro" id="IPR000277">
    <property type="entry name" value="Cys/Met-Metab_PyrdxlP-dep_enz"/>
</dbReference>
<proteinExistence type="inferred from homology"/>
<dbReference type="InterPro" id="IPR015424">
    <property type="entry name" value="PyrdxlP-dep_Trfase"/>
</dbReference>
<gene>
    <name evidence="7" type="ORF">A2527_05920</name>
</gene>
<dbReference type="GO" id="GO:0071269">
    <property type="term" value="P:L-homocysteine biosynthetic process"/>
    <property type="evidence" value="ECO:0007669"/>
    <property type="project" value="TreeGrafter"/>
</dbReference>
<dbReference type="InterPro" id="IPR015422">
    <property type="entry name" value="PyrdxlP-dep_Trfase_small"/>
</dbReference>
<dbReference type="STRING" id="1817772.A2527_05920"/>
<accession>A0A1F6G9D4</accession>
<dbReference type="GO" id="GO:0004124">
    <property type="term" value="F:cysteine synthase activity"/>
    <property type="evidence" value="ECO:0007669"/>
    <property type="project" value="TreeGrafter"/>
</dbReference>
<keyword evidence="3" id="KW-0808">Transferase</keyword>
<dbReference type="PANTHER" id="PTHR43797:SF2">
    <property type="entry name" value="HOMOCYSTEINE_CYSTEINE SYNTHASE"/>
    <property type="match status" value="1"/>
</dbReference>
<dbReference type="CDD" id="cd00614">
    <property type="entry name" value="CGS_like"/>
    <property type="match status" value="1"/>
</dbReference>
<dbReference type="PIRSF" id="PIRSF001434">
    <property type="entry name" value="CGS"/>
    <property type="match status" value="1"/>
</dbReference>
<dbReference type="AlphaFoldDB" id="A0A1F6G9D4"/>
<sequence>MKGFSTKAIHGVRFKPDAHGSLRMPIYDTVSFEHESAKAIELAFGGKRPAHAYTRISNPTIEDFEQKMRLLSGGMAVLALSSGMAAISNLVMTLCEAGTNLVTSRHLFGNTVSLFEHSLKPWGLEVRYADMTNPAEVASLIDENTRLVFLEIITNPQMEVADIKALSAITHQKGVPLILDGTVTTPVLFRSKDFGVDVEILSSTKYISGGATSVGGVIIDNGNFDWKQAPRLAEKAKRIGPMAMIATLRMEVYRNLGACLAPHNAYLQSLGLETLGLRIERSCDNALALAQFLESAPKVKKVNYPGLATSPFNALAQSQFGGYGGGIVSFEMESREAAFRIIDGVGLIKRATNVNDNKSMIIHPASTIFCEYSPEEKLEMQVPEELIRLSVGIEDLEDLIDDLTQALETV</sequence>
<evidence type="ECO:0000313" key="8">
    <source>
        <dbReference type="Proteomes" id="UP000178449"/>
    </source>
</evidence>
<protein>
    <submittedName>
        <fullName evidence="7">O-acetylhomoserine sulfhydrylase</fullName>
    </submittedName>
</protein>
<dbReference type="EMBL" id="MFNE01000035">
    <property type="protein sequence ID" value="OGG94733.1"/>
    <property type="molecule type" value="Genomic_DNA"/>
</dbReference>
<keyword evidence="4 5" id="KW-0663">Pyridoxal phosphate</keyword>
<evidence type="ECO:0000256" key="3">
    <source>
        <dbReference type="ARBA" id="ARBA00022679"/>
    </source>
</evidence>
<dbReference type="InterPro" id="IPR015421">
    <property type="entry name" value="PyrdxlP-dep_Trfase_major"/>
</dbReference>
<organism evidence="7 8">
    <name type="scientific">Candidatus Lambdaproteobacteria bacterium RIFOXYD2_FULL_50_16</name>
    <dbReference type="NCBI Taxonomy" id="1817772"/>
    <lineage>
        <taxon>Bacteria</taxon>
        <taxon>Pseudomonadati</taxon>
        <taxon>Pseudomonadota</taxon>
        <taxon>Candidatus Lambdaproteobacteria</taxon>
    </lineage>
</organism>
<dbReference type="FunFam" id="3.40.640.10:FF:000046">
    <property type="entry name" value="Cystathionine gamma-lyase"/>
    <property type="match status" value="1"/>
</dbReference>
<evidence type="ECO:0000256" key="1">
    <source>
        <dbReference type="ARBA" id="ARBA00001933"/>
    </source>
</evidence>
<comment type="caution">
    <text evidence="7">The sequence shown here is derived from an EMBL/GenBank/DDBJ whole genome shotgun (WGS) entry which is preliminary data.</text>
</comment>
<reference evidence="7 8" key="1">
    <citation type="journal article" date="2016" name="Nat. Commun.">
        <title>Thousands of microbial genomes shed light on interconnected biogeochemical processes in an aquifer system.</title>
        <authorList>
            <person name="Anantharaman K."/>
            <person name="Brown C.T."/>
            <person name="Hug L.A."/>
            <person name="Sharon I."/>
            <person name="Castelle C.J."/>
            <person name="Probst A.J."/>
            <person name="Thomas B.C."/>
            <person name="Singh A."/>
            <person name="Wilkins M.J."/>
            <person name="Karaoz U."/>
            <person name="Brodie E.L."/>
            <person name="Williams K.H."/>
            <person name="Hubbard S.S."/>
            <person name="Banfield J.F."/>
        </authorList>
    </citation>
    <scope>NUCLEOTIDE SEQUENCE [LARGE SCALE GENOMIC DNA]</scope>
</reference>
<evidence type="ECO:0000256" key="5">
    <source>
        <dbReference type="PIRSR" id="PIRSR001434-2"/>
    </source>
</evidence>
<dbReference type="GO" id="GO:0019346">
    <property type="term" value="P:transsulfuration"/>
    <property type="evidence" value="ECO:0007669"/>
    <property type="project" value="InterPro"/>
</dbReference>
<dbReference type="GO" id="GO:0030170">
    <property type="term" value="F:pyridoxal phosphate binding"/>
    <property type="evidence" value="ECO:0007669"/>
    <property type="project" value="InterPro"/>
</dbReference>
<dbReference type="Gene3D" id="3.90.1150.10">
    <property type="entry name" value="Aspartate Aminotransferase, domain 1"/>
    <property type="match status" value="1"/>
</dbReference>
<dbReference type="PANTHER" id="PTHR43797">
    <property type="entry name" value="HOMOCYSTEINE/CYSTEINE SYNTHASE"/>
    <property type="match status" value="1"/>
</dbReference>
<comment type="similarity">
    <text evidence="2 6">Belongs to the trans-sulfuration enzymes family.</text>
</comment>
<evidence type="ECO:0000256" key="2">
    <source>
        <dbReference type="ARBA" id="ARBA00009077"/>
    </source>
</evidence>
<dbReference type="Pfam" id="PF01053">
    <property type="entry name" value="Cys_Met_Meta_PP"/>
    <property type="match status" value="1"/>
</dbReference>
<dbReference type="GO" id="GO:0003961">
    <property type="term" value="F:O-acetylhomoserine aminocarboxypropyltransferase activity"/>
    <property type="evidence" value="ECO:0007669"/>
    <property type="project" value="TreeGrafter"/>
</dbReference>
<evidence type="ECO:0000256" key="6">
    <source>
        <dbReference type="RuleBase" id="RU362118"/>
    </source>
</evidence>
<dbReference type="InterPro" id="IPR006235">
    <property type="entry name" value="OAc-hSer/O-AcSer_sulfhydrylase"/>
</dbReference>
<feature type="modified residue" description="N6-(pyridoxal phosphate)lysine" evidence="5">
    <location>
        <position position="205"/>
    </location>
</feature>
<comment type="cofactor">
    <cofactor evidence="1 6">
        <name>pyridoxal 5'-phosphate</name>
        <dbReference type="ChEBI" id="CHEBI:597326"/>
    </cofactor>
</comment>
<dbReference type="GO" id="GO:0006535">
    <property type="term" value="P:cysteine biosynthetic process from serine"/>
    <property type="evidence" value="ECO:0007669"/>
    <property type="project" value="TreeGrafter"/>
</dbReference>
<dbReference type="GO" id="GO:0005737">
    <property type="term" value="C:cytoplasm"/>
    <property type="evidence" value="ECO:0007669"/>
    <property type="project" value="TreeGrafter"/>
</dbReference>
<name>A0A1F6G9D4_9PROT</name>
<evidence type="ECO:0000313" key="7">
    <source>
        <dbReference type="EMBL" id="OGG94733.1"/>
    </source>
</evidence>
<evidence type="ECO:0000256" key="4">
    <source>
        <dbReference type="ARBA" id="ARBA00022898"/>
    </source>
</evidence>
<dbReference type="Gene3D" id="3.40.640.10">
    <property type="entry name" value="Type I PLP-dependent aspartate aminotransferase-like (Major domain)"/>
    <property type="match status" value="1"/>
</dbReference>
<dbReference type="Proteomes" id="UP000178449">
    <property type="component" value="Unassembled WGS sequence"/>
</dbReference>